<dbReference type="EMBL" id="WSSB01000001">
    <property type="protein sequence ID" value="MXR35764.1"/>
    <property type="molecule type" value="Genomic_DNA"/>
</dbReference>
<dbReference type="InterPro" id="IPR025388">
    <property type="entry name" value="Alginate_export_dom"/>
</dbReference>
<proteinExistence type="predicted"/>
<evidence type="ECO:0000259" key="1">
    <source>
        <dbReference type="Pfam" id="PF13372"/>
    </source>
</evidence>
<evidence type="ECO:0000313" key="3">
    <source>
        <dbReference type="Proteomes" id="UP000467214"/>
    </source>
</evidence>
<comment type="caution">
    <text evidence="2">The sequence shown here is derived from an EMBL/GenBank/DDBJ whole genome shotgun (WGS) entry which is preliminary data.</text>
</comment>
<feature type="domain" description="Alginate export" evidence="1">
    <location>
        <begin position="383"/>
        <end position="564"/>
    </location>
</feature>
<sequence length="583" mass="64430">MLDWKSWWAVAGRGCRRVLQWVVLVWAISPFFSPAMAGSDGDYSGRRIGAVQVVFDGGQKENAAYRDAVLKAFGAFSGDLYDPSRSDLMLNQVRRLAFVKDASYQARLGGNGSLELVVDVALSDVARPLDEVPIGVLRGRGWQDFPTLYADDRSALLAKLENKTMVFSNTHAFFGRPEVLTAGNPLARVPSGSDGTDTWLESSVEAGLYGLSALSDRISVFGGASYIVSGSWGPELFTDETRAHGGVEDAYLGFVGRDTTDQGGLRVFSLLYGRKPFQVDNGMILRLASANGGERAALQSNPRDAANPLAHAMFVYDRHKLEFFRLDPDELEELDTGTVINGVNYEGRVLPELRLGAMWLQVPKSRASYFTPDAVYSREGLRVADLRAAYEPAPGQSSLYARAEIAHQSNENFDMDAWGGYAEAGWQFRDIAWRPTLSYRYSKFTGDNPDTKAFERWDPLYAGGAGDEWVQGLNQYKVVQTSNVIAHRFMARLNPSPRWELTPQFWLFKADTLNNLGGAQALSVLSSRDLGKEINLTARYVANPKLIFVMSAAYTIPGTAIRRALNGDYQNWFSASALMIARF</sequence>
<evidence type="ECO:0000313" key="2">
    <source>
        <dbReference type="EMBL" id="MXR35764.1"/>
    </source>
</evidence>
<keyword evidence="3" id="KW-1185">Reference proteome</keyword>
<gene>
    <name evidence="2" type="ORF">GQF02_02060</name>
</gene>
<dbReference type="Pfam" id="PF13372">
    <property type="entry name" value="Alginate_exp"/>
    <property type="match status" value="1"/>
</dbReference>
<dbReference type="RefSeq" id="WP_160794461.1">
    <property type="nucleotide sequence ID" value="NZ_WSSB01000001.1"/>
</dbReference>
<reference evidence="2 3" key="1">
    <citation type="submission" date="2019-12" db="EMBL/GenBank/DDBJ databases">
        <title>Neisseriaceae gen. nov. sp. Genome sequencing and assembly.</title>
        <authorList>
            <person name="Liu Z."/>
            <person name="Li A."/>
        </authorList>
    </citation>
    <scope>NUCLEOTIDE SEQUENCE [LARGE SCALE GENOMIC DNA]</scope>
    <source>
        <strain evidence="2 3">B2N2-7</strain>
    </source>
</reference>
<dbReference type="Proteomes" id="UP000467214">
    <property type="component" value="Unassembled WGS sequence"/>
</dbReference>
<dbReference type="AlphaFoldDB" id="A0A845BKF5"/>
<accession>A0A845BKF5</accession>
<name>A0A845BKF5_9NEIS</name>
<protein>
    <recommendedName>
        <fullName evidence="1">Alginate export domain-containing protein</fullName>
    </recommendedName>
</protein>
<organism evidence="2 3">
    <name type="scientific">Craterilacuibacter sinensis</name>
    <dbReference type="NCBI Taxonomy" id="2686017"/>
    <lineage>
        <taxon>Bacteria</taxon>
        <taxon>Pseudomonadati</taxon>
        <taxon>Pseudomonadota</taxon>
        <taxon>Betaproteobacteria</taxon>
        <taxon>Neisseriales</taxon>
        <taxon>Neisseriaceae</taxon>
        <taxon>Craterilacuibacter</taxon>
    </lineage>
</organism>